<dbReference type="PANTHER" id="PTHR16777:SF2">
    <property type="entry name" value="PROTEIN ECT2"/>
    <property type="match status" value="1"/>
</dbReference>
<protein>
    <recommendedName>
        <fullName evidence="1">BRCT domain-containing protein</fullName>
    </recommendedName>
</protein>
<organism evidence="2 3">
    <name type="scientific">Strongylus vulgaris</name>
    <name type="common">Blood worm</name>
    <dbReference type="NCBI Taxonomy" id="40348"/>
    <lineage>
        <taxon>Eukaryota</taxon>
        <taxon>Metazoa</taxon>
        <taxon>Ecdysozoa</taxon>
        <taxon>Nematoda</taxon>
        <taxon>Chromadorea</taxon>
        <taxon>Rhabditida</taxon>
        <taxon>Rhabditina</taxon>
        <taxon>Rhabditomorpha</taxon>
        <taxon>Strongyloidea</taxon>
        <taxon>Strongylidae</taxon>
        <taxon>Strongylus</taxon>
    </lineage>
</organism>
<dbReference type="PROSITE" id="PS50172">
    <property type="entry name" value="BRCT"/>
    <property type="match status" value="2"/>
</dbReference>
<keyword evidence="3" id="KW-1185">Reference proteome</keyword>
<dbReference type="GO" id="GO:2000431">
    <property type="term" value="P:regulation of cytokinesis, actomyosin contractile ring assembly"/>
    <property type="evidence" value="ECO:0007669"/>
    <property type="project" value="InterPro"/>
</dbReference>
<evidence type="ECO:0000313" key="2">
    <source>
        <dbReference type="EMBL" id="VDM74406.1"/>
    </source>
</evidence>
<sequence>MIFVFADFDSDVFRNFVDIRPEASVIGTALIRSRIQRNLYLPRVKPKRALYCDMLRNINVVIGYGEEDERILWGKLVRYMGGHVKKEPDGDSTFLVTKHARGRAFRMLVSLGQKVLLPSWLMDCWSNRDNLTFNPTENTLLLKHRIGVFESLKICIVGFEDDYADDIRSNISNFRGTIVEDPALATHVVVNGAYDVSELSLAHSQRIVTAEWVWTSISIQYCANEDAYTPAMKNFHLFTPGAAASRCCVLSTATNRLCKLKGTLKLFLVLLLVTF</sequence>
<feature type="domain" description="BRCT" evidence="1">
    <location>
        <begin position="144"/>
        <end position="230"/>
    </location>
</feature>
<reference evidence="2 3" key="1">
    <citation type="submission" date="2018-11" db="EMBL/GenBank/DDBJ databases">
        <authorList>
            <consortium name="Pathogen Informatics"/>
        </authorList>
    </citation>
    <scope>NUCLEOTIDE SEQUENCE [LARGE SCALE GENOMIC DNA]</scope>
</reference>
<dbReference type="Pfam" id="PF00533">
    <property type="entry name" value="BRCT"/>
    <property type="match status" value="1"/>
</dbReference>
<evidence type="ECO:0000259" key="1">
    <source>
        <dbReference type="PROSITE" id="PS50172"/>
    </source>
</evidence>
<dbReference type="InterPro" id="IPR026817">
    <property type="entry name" value="Ect2"/>
</dbReference>
<dbReference type="InterPro" id="IPR001357">
    <property type="entry name" value="BRCT_dom"/>
</dbReference>
<dbReference type="GO" id="GO:0000281">
    <property type="term" value="P:mitotic cytokinesis"/>
    <property type="evidence" value="ECO:0007669"/>
    <property type="project" value="TreeGrafter"/>
</dbReference>
<dbReference type="GO" id="GO:0007399">
    <property type="term" value="P:nervous system development"/>
    <property type="evidence" value="ECO:0007669"/>
    <property type="project" value="TreeGrafter"/>
</dbReference>
<dbReference type="GO" id="GO:0005938">
    <property type="term" value="C:cell cortex"/>
    <property type="evidence" value="ECO:0007669"/>
    <property type="project" value="TreeGrafter"/>
</dbReference>
<dbReference type="Proteomes" id="UP000270094">
    <property type="component" value="Unassembled WGS sequence"/>
</dbReference>
<gene>
    <name evidence="2" type="ORF">SVUK_LOCUS9404</name>
</gene>
<dbReference type="SUPFAM" id="SSF52113">
    <property type="entry name" value="BRCT domain"/>
    <property type="match status" value="2"/>
</dbReference>
<dbReference type="OrthoDB" id="9997817at2759"/>
<accession>A0A3P7IW06</accession>
<dbReference type="InterPro" id="IPR036420">
    <property type="entry name" value="BRCT_dom_sf"/>
</dbReference>
<dbReference type="GO" id="GO:0005096">
    <property type="term" value="F:GTPase activator activity"/>
    <property type="evidence" value="ECO:0007669"/>
    <property type="project" value="InterPro"/>
</dbReference>
<dbReference type="Gene3D" id="3.40.50.10190">
    <property type="entry name" value="BRCT domain"/>
    <property type="match status" value="2"/>
</dbReference>
<feature type="domain" description="BRCT" evidence="1">
    <location>
        <begin position="50"/>
        <end position="138"/>
    </location>
</feature>
<name>A0A3P7IW06_STRVU</name>
<dbReference type="EMBL" id="UYYB01094468">
    <property type="protein sequence ID" value="VDM74406.1"/>
    <property type="molecule type" value="Genomic_DNA"/>
</dbReference>
<dbReference type="AlphaFoldDB" id="A0A3P7IW06"/>
<dbReference type="PANTHER" id="PTHR16777">
    <property type="entry name" value="PROTEIN ECT2"/>
    <property type="match status" value="1"/>
</dbReference>
<dbReference type="GO" id="GO:0005634">
    <property type="term" value="C:nucleus"/>
    <property type="evidence" value="ECO:0007669"/>
    <property type="project" value="InterPro"/>
</dbReference>
<proteinExistence type="predicted"/>
<dbReference type="SMART" id="SM00292">
    <property type="entry name" value="BRCT"/>
    <property type="match status" value="2"/>
</dbReference>
<evidence type="ECO:0000313" key="3">
    <source>
        <dbReference type="Proteomes" id="UP000270094"/>
    </source>
</evidence>
<dbReference type="GO" id="GO:0005085">
    <property type="term" value="F:guanyl-nucleotide exchange factor activity"/>
    <property type="evidence" value="ECO:0007669"/>
    <property type="project" value="InterPro"/>
</dbReference>